<keyword evidence="1" id="KW-0812">Transmembrane</keyword>
<dbReference type="Proteomes" id="UP000217448">
    <property type="component" value="Unassembled WGS sequence"/>
</dbReference>
<feature type="transmembrane region" description="Helical" evidence="1">
    <location>
        <begin position="133"/>
        <end position="150"/>
    </location>
</feature>
<dbReference type="Pfam" id="PF06055">
    <property type="entry name" value="ExoD"/>
    <property type="match status" value="1"/>
</dbReference>
<name>A0ABT2KS54_9RHOB</name>
<comment type="caution">
    <text evidence="2">The sequence shown here is derived from an EMBL/GenBank/DDBJ whole genome shotgun (WGS) entry which is preliminary data.</text>
</comment>
<keyword evidence="3" id="KW-1185">Reference proteome</keyword>
<proteinExistence type="predicted"/>
<sequence length="188" mass="19927">GPAPAGTAAERVSIGNLLTLLAGRSGAALMLVFALPNVVPMPPGVSGLLGWPLVYLSWQLMLRRPPWLPRIILERSTSAAGFRALIARVVPLLERAERLLRPRLPLMTTPLAMRAAGAVCLGLSVILLLPIPLGNMLPALAISLFALGLLERDGMCLLLGFAVAGLSVALVWGVLWTLLKAVALLWPL</sequence>
<reference evidence="3" key="1">
    <citation type="submission" date="2023-07" db="EMBL/GenBank/DDBJ databases">
        <title>Yangia mangrovi SAOS 153D genome.</title>
        <authorList>
            <person name="Verma A."/>
            <person name="Pal Y."/>
            <person name="Sundharam S."/>
            <person name="Bisht B."/>
            <person name="Srinivasan K."/>
        </authorList>
    </citation>
    <scope>NUCLEOTIDE SEQUENCE [LARGE SCALE GENOMIC DNA]</scope>
    <source>
        <strain evidence="3">SAOS 153D</strain>
    </source>
</reference>
<evidence type="ECO:0000313" key="3">
    <source>
        <dbReference type="Proteomes" id="UP000217448"/>
    </source>
</evidence>
<evidence type="ECO:0000313" key="2">
    <source>
        <dbReference type="EMBL" id="MCT4373629.1"/>
    </source>
</evidence>
<accession>A0ABT2KS54</accession>
<dbReference type="PIRSF" id="PIRSF033239">
    <property type="entry name" value="ExoD"/>
    <property type="match status" value="1"/>
</dbReference>
<feature type="transmembrane region" description="Helical" evidence="1">
    <location>
        <begin position="157"/>
        <end position="179"/>
    </location>
</feature>
<dbReference type="PANTHER" id="PTHR41795:SF1">
    <property type="entry name" value="EXOPOLYSACCHARIDE SYNTHESIS PROTEIN"/>
    <property type="match status" value="1"/>
</dbReference>
<keyword evidence="1" id="KW-1133">Transmembrane helix</keyword>
<organism evidence="2 3">
    <name type="scientific">Alloyangia mangrovi</name>
    <dbReference type="NCBI Taxonomy" id="1779329"/>
    <lineage>
        <taxon>Bacteria</taxon>
        <taxon>Pseudomonadati</taxon>
        <taxon>Pseudomonadota</taxon>
        <taxon>Alphaproteobacteria</taxon>
        <taxon>Rhodobacterales</taxon>
        <taxon>Roseobacteraceae</taxon>
        <taxon>Alloyangia</taxon>
    </lineage>
</organism>
<evidence type="ECO:0000256" key="1">
    <source>
        <dbReference type="SAM" id="Phobius"/>
    </source>
</evidence>
<dbReference type="RefSeq" id="WP_260350347.1">
    <property type="nucleotide sequence ID" value="NZ_NTHN02000114.1"/>
</dbReference>
<dbReference type="PANTHER" id="PTHR41795">
    <property type="entry name" value="EXOPOLYSACCHARIDE SYNTHESIS PROTEIN"/>
    <property type="match status" value="1"/>
</dbReference>
<dbReference type="EMBL" id="NTHN02000114">
    <property type="protein sequence ID" value="MCT4373629.1"/>
    <property type="molecule type" value="Genomic_DNA"/>
</dbReference>
<feature type="non-terminal residue" evidence="2">
    <location>
        <position position="1"/>
    </location>
</feature>
<keyword evidence="1" id="KW-0472">Membrane</keyword>
<protein>
    <submittedName>
        <fullName evidence="2">Exopolysaccharide biosynthesis protein</fullName>
    </submittedName>
</protein>
<dbReference type="InterPro" id="IPR010331">
    <property type="entry name" value="ExoD"/>
</dbReference>
<feature type="transmembrane region" description="Helical" evidence="1">
    <location>
        <begin position="12"/>
        <end position="35"/>
    </location>
</feature>
<gene>
    <name evidence="2" type="ORF">CLG85_026380</name>
</gene>